<dbReference type="InterPro" id="IPR024909">
    <property type="entry name" value="Cys-tRNA/MSH_ligase"/>
</dbReference>
<dbReference type="Proteomes" id="UP000054564">
    <property type="component" value="Unassembled WGS sequence"/>
</dbReference>
<dbReference type="PANTHER" id="PTHR10890:SF3">
    <property type="entry name" value="CYSTEINE--TRNA LIGASE, CYTOPLASMIC"/>
    <property type="match status" value="1"/>
</dbReference>
<evidence type="ECO:0000256" key="3">
    <source>
        <dbReference type="ARBA" id="ARBA00022598"/>
    </source>
</evidence>
<dbReference type="GO" id="GO:0004817">
    <property type="term" value="F:cysteine-tRNA ligase activity"/>
    <property type="evidence" value="ECO:0007669"/>
    <property type="project" value="UniProtKB-EC"/>
</dbReference>
<gene>
    <name evidence="13" type="ORF">PSTG_12651</name>
</gene>
<comment type="cofactor">
    <cofactor evidence="1">
        <name>Zn(2+)</name>
        <dbReference type="ChEBI" id="CHEBI:29105"/>
    </cofactor>
</comment>
<dbReference type="CDD" id="cd00672">
    <property type="entry name" value="CysRS_core"/>
    <property type="match status" value="1"/>
</dbReference>
<dbReference type="EMBL" id="AJIL01000126">
    <property type="protein sequence ID" value="KNE93980.1"/>
    <property type="molecule type" value="Genomic_DNA"/>
</dbReference>
<dbReference type="Gene3D" id="3.40.50.620">
    <property type="entry name" value="HUPs"/>
    <property type="match status" value="1"/>
</dbReference>
<evidence type="ECO:0000256" key="1">
    <source>
        <dbReference type="ARBA" id="ARBA00001947"/>
    </source>
</evidence>
<dbReference type="SUPFAM" id="SSF52374">
    <property type="entry name" value="Nucleotidylyl transferase"/>
    <property type="match status" value="1"/>
</dbReference>
<protein>
    <recommendedName>
        <fullName evidence="2">cysteine--tRNA ligase</fullName>
        <ecNumber evidence="2">6.1.1.16</ecNumber>
    </recommendedName>
    <alternativeName>
        <fullName evidence="10">Cysteinyl-tRNA synthetase</fullName>
    </alternativeName>
</protein>
<keyword evidence="4" id="KW-0479">Metal-binding</keyword>
<evidence type="ECO:0000256" key="2">
    <source>
        <dbReference type="ARBA" id="ARBA00012832"/>
    </source>
</evidence>
<evidence type="ECO:0000256" key="11">
    <source>
        <dbReference type="SAM" id="Coils"/>
    </source>
</evidence>
<dbReference type="HAMAP" id="MF_00041">
    <property type="entry name" value="Cys_tRNA_synth"/>
    <property type="match status" value="1"/>
</dbReference>
<keyword evidence="9" id="KW-0030">Aminoacyl-tRNA synthetase</keyword>
<dbReference type="Gene3D" id="1.20.120.640">
    <property type="entry name" value="Anticodon-binding domain of a subclass of class I aminoacyl-tRNA synthetases"/>
    <property type="match status" value="1"/>
</dbReference>
<feature type="coiled-coil region" evidence="11">
    <location>
        <begin position="761"/>
        <end position="788"/>
    </location>
</feature>
<keyword evidence="8" id="KW-0648">Protein biosynthesis</keyword>
<evidence type="ECO:0000256" key="4">
    <source>
        <dbReference type="ARBA" id="ARBA00022723"/>
    </source>
</evidence>
<dbReference type="InterPro" id="IPR014729">
    <property type="entry name" value="Rossmann-like_a/b/a_fold"/>
</dbReference>
<evidence type="ECO:0000256" key="5">
    <source>
        <dbReference type="ARBA" id="ARBA00022741"/>
    </source>
</evidence>
<dbReference type="NCBIfam" id="TIGR00435">
    <property type="entry name" value="cysS"/>
    <property type="match status" value="1"/>
</dbReference>
<dbReference type="InterPro" id="IPR009080">
    <property type="entry name" value="tRNAsynth_Ia_anticodon-bd"/>
</dbReference>
<keyword evidence="3" id="KW-0436">Ligase</keyword>
<reference evidence="14" key="1">
    <citation type="submission" date="2014-03" db="EMBL/GenBank/DDBJ databases">
        <title>The Genome Sequence of Puccinia striiformis f. sp. tritici PST-78.</title>
        <authorList>
            <consortium name="The Broad Institute Genome Sequencing Platform"/>
            <person name="Cuomo C."/>
            <person name="Hulbert S."/>
            <person name="Chen X."/>
            <person name="Walker B."/>
            <person name="Young S.K."/>
            <person name="Zeng Q."/>
            <person name="Gargeya S."/>
            <person name="Fitzgerald M."/>
            <person name="Haas B."/>
            <person name="Abouelleil A."/>
            <person name="Alvarado L."/>
            <person name="Arachchi H.M."/>
            <person name="Berlin A.M."/>
            <person name="Chapman S.B."/>
            <person name="Goldberg J."/>
            <person name="Griggs A."/>
            <person name="Gujja S."/>
            <person name="Hansen M."/>
            <person name="Howarth C."/>
            <person name="Imamovic A."/>
            <person name="Larimer J."/>
            <person name="McCowan C."/>
            <person name="Montmayeur A."/>
            <person name="Murphy C."/>
            <person name="Neiman D."/>
            <person name="Pearson M."/>
            <person name="Priest M."/>
            <person name="Roberts A."/>
            <person name="Saif S."/>
            <person name="Shea T."/>
            <person name="Sisk P."/>
            <person name="Sykes S."/>
            <person name="Wortman J."/>
            <person name="Nusbaum C."/>
            <person name="Birren B."/>
        </authorList>
    </citation>
    <scope>NUCLEOTIDE SEQUENCE [LARGE SCALE GENOMIC DNA]</scope>
    <source>
        <strain evidence="14">race PST-78</strain>
    </source>
</reference>
<name>A0A0L0V3W5_9BASI</name>
<dbReference type="PRINTS" id="PR00983">
    <property type="entry name" value="TRNASYNTHCYS"/>
</dbReference>
<organism evidence="13 14">
    <name type="scientific">Puccinia striiformis f. sp. tritici PST-78</name>
    <dbReference type="NCBI Taxonomy" id="1165861"/>
    <lineage>
        <taxon>Eukaryota</taxon>
        <taxon>Fungi</taxon>
        <taxon>Dikarya</taxon>
        <taxon>Basidiomycota</taxon>
        <taxon>Pucciniomycotina</taxon>
        <taxon>Pucciniomycetes</taxon>
        <taxon>Pucciniales</taxon>
        <taxon>Pucciniaceae</taxon>
        <taxon>Puccinia</taxon>
    </lineage>
</organism>
<dbReference type="InterPro" id="IPR032678">
    <property type="entry name" value="tRNA-synt_1_cat_dom"/>
</dbReference>
<dbReference type="EC" id="6.1.1.16" evidence="2"/>
<dbReference type="GO" id="GO:0005524">
    <property type="term" value="F:ATP binding"/>
    <property type="evidence" value="ECO:0007669"/>
    <property type="project" value="UniProtKB-KW"/>
</dbReference>
<evidence type="ECO:0000256" key="9">
    <source>
        <dbReference type="ARBA" id="ARBA00023146"/>
    </source>
</evidence>
<dbReference type="GO" id="GO:0006423">
    <property type="term" value="P:cysteinyl-tRNA aminoacylation"/>
    <property type="evidence" value="ECO:0007669"/>
    <property type="project" value="InterPro"/>
</dbReference>
<keyword evidence="6" id="KW-0862">Zinc</keyword>
<dbReference type="GO" id="GO:0005737">
    <property type="term" value="C:cytoplasm"/>
    <property type="evidence" value="ECO:0007669"/>
    <property type="project" value="TreeGrafter"/>
</dbReference>
<dbReference type="GO" id="GO:0046872">
    <property type="term" value="F:metal ion binding"/>
    <property type="evidence" value="ECO:0007669"/>
    <property type="project" value="UniProtKB-KW"/>
</dbReference>
<evidence type="ECO:0000313" key="13">
    <source>
        <dbReference type="EMBL" id="KNE93980.1"/>
    </source>
</evidence>
<keyword evidence="5" id="KW-0547">Nucleotide-binding</keyword>
<feature type="domain" description="tRNA synthetases class I catalytic" evidence="12">
    <location>
        <begin position="20"/>
        <end position="463"/>
    </location>
</feature>
<comment type="caution">
    <text evidence="13">The sequence shown here is derived from an EMBL/GenBank/DDBJ whole genome shotgun (WGS) entry which is preliminary data.</text>
</comment>
<evidence type="ECO:0000256" key="7">
    <source>
        <dbReference type="ARBA" id="ARBA00022840"/>
    </source>
</evidence>
<dbReference type="SUPFAM" id="SSF47323">
    <property type="entry name" value="Anticodon-binding domain of a subclass of class I aminoacyl-tRNA synthetases"/>
    <property type="match status" value="1"/>
</dbReference>
<dbReference type="InterPro" id="IPR015803">
    <property type="entry name" value="Cys-tRNA-ligase"/>
</dbReference>
<evidence type="ECO:0000256" key="8">
    <source>
        <dbReference type="ARBA" id="ARBA00022917"/>
    </source>
</evidence>
<dbReference type="OrthoDB" id="438179at2759"/>
<dbReference type="AlphaFoldDB" id="A0A0L0V3W5"/>
<evidence type="ECO:0000259" key="12">
    <source>
        <dbReference type="Pfam" id="PF01406"/>
    </source>
</evidence>
<evidence type="ECO:0000256" key="6">
    <source>
        <dbReference type="ARBA" id="ARBA00022833"/>
    </source>
</evidence>
<keyword evidence="14" id="KW-1185">Reference proteome</keyword>
<evidence type="ECO:0000313" key="14">
    <source>
        <dbReference type="Proteomes" id="UP000054564"/>
    </source>
</evidence>
<accession>A0A0L0V3W5</accession>
<dbReference type="Pfam" id="PF01406">
    <property type="entry name" value="tRNA-synt_1e"/>
    <property type="match status" value="1"/>
</dbReference>
<evidence type="ECO:0000256" key="10">
    <source>
        <dbReference type="ARBA" id="ARBA00031499"/>
    </source>
</evidence>
<proteinExistence type="inferred from homology"/>
<sequence length="858" mass="98271">MANQLKLYNSLTKSKVPFIPNEAGQVTWYNCGPTVYDASHMGHARNYVTQDILRRITRDYFNYRVKFVMNITDIDDKIIQRARQQHLILKLKNQESLNAKITKGLIDQVQESLDLYTQNTVQKLLGDNLLKLDSVLVKSKTDSKWKSEMISKEEKFGMWIEALGTAQKSLNHAHNILDQSALNNQAEVEALIDGSTEVLSKYLDQKYGSTITDHAIFKKLATYWEKSFFEDMATLGVEPPTVLTRVSDYIPEIIEFIKKIIDRGYGYEHEGSVYFDVNGFDGATVQEGELSFQHSYAKLQPGSKSNKKLIEEGEGALTSNKKEGKRSPADFALWKTSKPGEPFWESIWGPGRPGWHIECSVMASAILGHNMDIHSGGVDLMFPHHDNELAQSEAYHNCPQWVNYFLHTGHLHIEGLKMSKSLKNFITIGDALKLHSARQLRLSFLGQRWDLGMDFAESSMNEIRNQESTFNNFFAVVKALRYERTTEQILHSIQVTETDASHPLLTFFETTQKEYHDALCDSFNTPEAMKLLLSLVAESNKFISNHLHEIRNDSTPIHVFILSKIAIWITKMLDVFGLSEASLLKNDDDDDRIGWNLCDPAEPKAMEYWIKWSSFRDQARKIARDNLVSKTPDSDKTTTDGSLKESLEYLCLDHFIAHLKLLNLNQSDYSDPLSFFSGGEDLHIGQISEPLKSTLKTHLPIWYQFWIQIYTFSRSADSVTSPIILNACDSLRDQKLIEVGVALDDQDDGKALVKLLPSEILIQARDLKQRIQKEKEEKLAKIKRDQQLKLQEKLNKGKVNPIDMFKNLKEFNQFDQNGIPTHFSDSGDEIPKSKRKKFIKEWEIQNKLHLDYLSSLKN</sequence>
<keyword evidence="11" id="KW-0175">Coiled coil</keyword>
<dbReference type="STRING" id="1165861.A0A0L0V3W5"/>
<keyword evidence="7" id="KW-0067">ATP-binding</keyword>
<dbReference type="PANTHER" id="PTHR10890">
    <property type="entry name" value="CYSTEINYL-TRNA SYNTHETASE"/>
    <property type="match status" value="1"/>
</dbReference>